<name>A0A401ZWT2_9CHLR</name>
<evidence type="ECO:0000313" key="5">
    <source>
        <dbReference type="Proteomes" id="UP000287352"/>
    </source>
</evidence>
<dbReference type="GO" id="GO:0097163">
    <property type="term" value="F:sulfur carrier activity"/>
    <property type="evidence" value="ECO:0007669"/>
    <property type="project" value="UniProtKB-UniRule"/>
</dbReference>
<evidence type="ECO:0000256" key="3">
    <source>
        <dbReference type="HAMAP-Rule" id="MF_00187"/>
    </source>
</evidence>
<gene>
    <name evidence="3 4" type="primary">fdhD</name>
    <name evidence="4" type="ORF">KTT_11250</name>
</gene>
<dbReference type="NCBIfam" id="NF001943">
    <property type="entry name" value="PRK00724.1-2"/>
    <property type="match status" value="1"/>
</dbReference>
<sequence length="281" mass="30994">MTLSHFWRAAQDPERVMQIDISHWQGNDQHHRTELVTVEEPLEIRINGQSLAIVMRTPGHDAELAMGFLFSEGVIHDAAQVLRIENALDEDGLPLVNVLNIQLSQLSSNGHPGFERHFAVSSSCGLCGKQSISDLLLATSPLEPDALQLPIALFYTLADRLREQQTVFTATGGLHAAGLFGLNGELQLVREDIGRHNAVDKLVGYGLLQHIQPYREHILLVSGRTSFEILQKALLARIPCVVAISAPSSLAIELAEKSGITLLGFLRERSLNVYTHPERLI</sequence>
<dbReference type="AlphaFoldDB" id="A0A401ZWT2"/>
<dbReference type="InterPro" id="IPR016193">
    <property type="entry name" value="Cytidine_deaminase-like"/>
</dbReference>
<organism evidence="4 5">
    <name type="scientific">Tengunoibacter tsumagoiensis</name>
    <dbReference type="NCBI Taxonomy" id="2014871"/>
    <lineage>
        <taxon>Bacteria</taxon>
        <taxon>Bacillati</taxon>
        <taxon>Chloroflexota</taxon>
        <taxon>Ktedonobacteria</taxon>
        <taxon>Ktedonobacterales</taxon>
        <taxon>Dictyobacteraceae</taxon>
        <taxon>Tengunoibacter</taxon>
    </lineage>
</organism>
<dbReference type="RefSeq" id="WP_218028875.1">
    <property type="nucleotide sequence ID" value="NZ_BIFR01000001.1"/>
</dbReference>
<dbReference type="Gene3D" id="3.40.140.10">
    <property type="entry name" value="Cytidine Deaminase, domain 2"/>
    <property type="match status" value="1"/>
</dbReference>
<evidence type="ECO:0000313" key="4">
    <source>
        <dbReference type="EMBL" id="GCE11266.1"/>
    </source>
</evidence>
<dbReference type="HAMAP" id="MF_00187">
    <property type="entry name" value="FdhD"/>
    <property type="match status" value="1"/>
</dbReference>
<evidence type="ECO:0000256" key="1">
    <source>
        <dbReference type="ARBA" id="ARBA00022490"/>
    </source>
</evidence>
<dbReference type="GO" id="GO:0016783">
    <property type="term" value="F:sulfurtransferase activity"/>
    <property type="evidence" value="ECO:0007669"/>
    <property type="project" value="InterPro"/>
</dbReference>
<feature type="active site" description="Cysteine persulfide intermediate" evidence="3">
    <location>
        <position position="124"/>
    </location>
</feature>
<protein>
    <recommendedName>
        <fullName evidence="3">Sulfur carrier protein FdhD</fullName>
    </recommendedName>
</protein>
<dbReference type="GO" id="GO:0005737">
    <property type="term" value="C:cytoplasm"/>
    <property type="evidence" value="ECO:0007669"/>
    <property type="project" value="UniProtKB-SubCell"/>
</dbReference>
<keyword evidence="1 3" id="KW-0963">Cytoplasm</keyword>
<comment type="caution">
    <text evidence="4">The sequence shown here is derived from an EMBL/GenBank/DDBJ whole genome shotgun (WGS) entry which is preliminary data.</text>
</comment>
<reference evidence="5" key="1">
    <citation type="submission" date="2018-12" db="EMBL/GenBank/DDBJ databases">
        <title>Tengunoibacter tsumagoiensis gen. nov., sp. nov., Dictyobacter kobayashii sp. nov., D. alpinus sp. nov., and D. joshuensis sp. nov. and description of Dictyobacteraceae fam. nov. within the order Ktedonobacterales isolated from Tengu-no-mugimeshi.</title>
        <authorList>
            <person name="Wang C.M."/>
            <person name="Zheng Y."/>
            <person name="Sakai Y."/>
            <person name="Toyoda A."/>
            <person name="Minakuchi Y."/>
            <person name="Abe K."/>
            <person name="Yokota A."/>
            <person name="Yabe S."/>
        </authorList>
    </citation>
    <scope>NUCLEOTIDE SEQUENCE [LARGE SCALE GENOMIC DNA]</scope>
    <source>
        <strain evidence="5">Uno3</strain>
    </source>
</reference>
<keyword evidence="2 3" id="KW-0501">Molybdenum cofactor biosynthesis</keyword>
<dbReference type="NCBIfam" id="TIGR00129">
    <property type="entry name" value="fdhD_narQ"/>
    <property type="match status" value="1"/>
</dbReference>
<evidence type="ECO:0000256" key="2">
    <source>
        <dbReference type="ARBA" id="ARBA00023150"/>
    </source>
</evidence>
<keyword evidence="5" id="KW-1185">Reference proteome</keyword>
<proteinExistence type="inferred from homology"/>
<comment type="function">
    <text evidence="3">Required for formate dehydrogenase (FDH) activity. Acts as a sulfur carrier protein that transfers sulfur from IscS to the molybdenum cofactor prior to its insertion into FDH.</text>
</comment>
<dbReference type="PANTHER" id="PTHR30592:SF1">
    <property type="entry name" value="SULFUR CARRIER PROTEIN FDHD"/>
    <property type="match status" value="1"/>
</dbReference>
<comment type="similarity">
    <text evidence="3">Belongs to the FdhD family.</text>
</comment>
<keyword evidence="4" id="KW-0808">Transferase</keyword>
<dbReference type="EMBL" id="BIFR01000001">
    <property type="protein sequence ID" value="GCE11266.1"/>
    <property type="molecule type" value="Genomic_DNA"/>
</dbReference>
<dbReference type="Pfam" id="PF02634">
    <property type="entry name" value="FdhD-NarQ"/>
    <property type="match status" value="1"/>
</dbReference>
<dbReference type="PIRSF" id="PIRSF015626">
    <property type="entry name" value="FdhD"/>
    <property type="match status" value="1"/>
</dbReference>
<dbReference type="Gene3D" id="3.10.20.10">
    <property type="match status" value="1"/>
</dbReference>
<dbReference type="PANTHER" id="PTHR30592">
    <property type="entry name" value="FORMATE DEHYDROGENASE"/>
    <property type="match status" value="1"/>
</dbReference>
<dbReference type="InterPro" id="IPR003786">
    <property type="entry name" value="FdhD"/>
</dbReference>
<dbReference type="GO" id="GO:0006777">
    <property type="term" value="P:Mo-molybdopterin cofactor biosynthetic process"/>
    <property type="evidence" value="ECO:0007669"/>
    <property type="project" value="UniProtKB-UniRule"/>
</dbReference>
<comment type="caution">
    <text evidence="3">Lacks conserved residue(s) required for the propagation of feature annotation.</text>
</comment>
<accession>A0A401ZWT2</accession>
<dbReference type="Proteomes" id="UP000287352">
    <property type="component" value="Unassembled WGS sequence"/>
</dbReference>
<dbReference type="SUPFAM" id="SSF53927">
    <property type="entry name" value="Cytidine deaminase-like"/>
    <property type="match status" value="1"/>
</dbReference>
<comment type="subcellular location">
    <subcellularLocation>
        <location evidence="3">Cytoplasm</location>
    </subcellularLocation>
</comment>